<dbReference type="PRINTS" id="PR00039">
    <property type="entry name" value="HTHLYSR"/>
</dbReference>
<dbReference type="CDD" id="cd08419">
    <property type="entry name" value="PBP2_CbbR_RubisCO_like"/>
    <property type="match status" value="1"/>
</dbReference>
<dbReference type="RefSeq" id="WP_088710595.1">
    <property type="nucleotide sequence ID" value="NZ_LSTO01000015.1"/>
</dbReference>
<accession>A0A254T6E2</accession>
<evidence type="ECO:0000256" key="4">
    <source>
        <dbReference type="ARBA" id="ARBA00023163"/>
    </source>
</evidence>
<dbReference type="InterPro" id="IPR036390">
    <property type="entry name" value="WH_DNA-bd_sf"/>
</dbReference>
<keyword evidence="4" id="KW-0804">Transcription</keyword>
<name>A0A254T6E2_9BURK</name>
<dbReference type="InterPro" id="IPR000847">
    <property type="entry name" value="LysR_HTH_N"/>
</dbReference>
<dbReference type="InterPro" id="IPR036388">
    <property type="entry name" value="WH-like_DNA-bd_sf"/>
</dbReference>
<protein>
    <submittedName>
        <fullName evidence="6">LysR family transcriptional regulator</fullName>
    </submittedName>
</protein>
<reference evidence="6 7" key="1">
    <citation type="submission" date="2016-02" db="EMBL/GenBank/DDBJ databases">
        <authorList>
            <person name="Wen L."/>
            <person name="He K."/>
            <person name="Yang H."/>
        </authorList>
    </citation>
    <scope>NUCLEOTIDE SEQUENCE [LARGE SCALE GENOMIC DNA]</scope>
    <source>
        <strain evidence="6 7">TSA40</strain>
    </source>
</reference>
<evidence type="ECO:0000256" key="1">
    <source>
        <dbReference type="ARBA" id="ARBA00009437"/>
    </source>
</evidence>
<proteinExistence type="inferred from homology"/>
<dbReference type="Pfam" id="PF00126">
    <property type="entry name" value="HTH_1"/>
    <property type="match status" value="1"/>
</dbReference>
<dbReference type="Proteomes" id="UP000197535">
    <property type="component" value="Unassembled WGS sequence"/>
</dbReference>
<dbReference type="InterPro" id="IPR005119">
    <property type="entry name" value="LysR_subst-bd"/>
</dbReference>
<dbReference type="PANTHER" id="PTHR30126">
    <property type="entry name" value="HTH-TYPE TRANSCRIPTIONAL REGULATOR"/>
    <property type="match status" value="1"/>
</dbReference>
<gene>
    <name evidence="6" type="ORF">AYR66_02395</name>
</gene>
<dbReference type="EMBL" id="LSTO01000015">
    <property type="protein sequence ID" value="OWW18231.1"/>
    <property type="molecule type" value="Genomic_DNA"/>
</dbReference>
<dbReference type="PANTHER" id="PTHR30126:SF5">
    <property type="entry name" value="HTH-TYPE TRANSCRIPTIONAL ACTIVATOR CMPR"/>
    <property type="match status" value="1"/>
</dbReference>
<evidence type="ECO:0000256" key="3">
    <source>
        <dbReference type="ARBA" id="ARBA00023125"/>
    </source>
</evidence>
<comment type="similarity">
    <text evidence="1">Belongs to the LysR transcriptional regulatory family.</text>
</comment>
<keyword evidence="3" id="KW-0238">DNA-binding</keyword>
<dbReference type="AlphaFoldDB" id="A0A254T6E2"/>
<keyword evidence="7" id="KW-1185">Reference proteome</keyword>
<comment type="caution">
    <text evidence="6">The sequence shown here is derived from an EMBL/GenBank/DDBJ whole genome shotgun (WGS) entry which is preliminary data.</text>
</comment>
<dbReference type="Gene3D" id="1.10.10.10">
    <property type="entry name" value="Winged helix-like DNA-binding domain superfamily/Winged helix DNA-binding domain"/>
    <property type="match status" value="1"/>
</dbReference>
<dbReference type="PROSITE" id="PS50931">
    <property type="entry name" value="HTH_LYSR"/>
    <property type="match status" value="1"/>
</dbReference>
<evidence type="ECO:0000313" key="7">
    <source>
        <dbReference type="Proteomes" id="UP000197535"/>
    </source>
</evidence>
<dbReference type="SUPFAM" id="SSF46785">
    <property type="entry name" value="Winged helix' DNA-binding domain"/>
    <property type="match status" value="1"/>
</dbReference>
<dbReference type="GO" id="GO:0003700">
    <property type="term" value="F:DNA-binding transcription factor activity"/>
    <property type="evidence" value="ECO:0007669"/>
    <property type="project" value="InterPro"/>
</dbReference>
<sequence length="306" mass="33896">MHVTFRQLQIFLSLAEHRSVTAAARACHITQPTASMQLKELSDAVGLPLYEQVGKTLYLTSAGEQLAETARSMSDDWARFEQSIEAMKGHTKGRLRVAVASTAKYFIPRILGSFCAQYPEIDISLQVLNRDGVVARLRQNMDDLNILSMPPEDLELERYAFLSNPLVLIVPADYAFKRKKRLALQELAEQSFILRESGSGTRLACDAFFRENGFKPKVRLELGSNEAVKQAVASGLGIGIISVHALGMHFEAESLAILPVKGMPIHSNWWVLYPKGKRLSPIASVFLKHLQETAADIEAAFQSIAA</sequence>
<dbReference type="GO" id="GO:0000976">
    <property type="term" value="F:transcription cis-regulatory region binding"/>
    <property type="evidence" value="ECO:0007669"/>
    <property type="project" value="TreeGrafter"/>
</dbReference>
<dbReference type="Gene3D" id="3.40.190.290">
    <property type="match status" value="1"/>
</dbReference>
<feature type="domain" description="HTH lysR-type" evidence="5">
    <location>
        <begin position="3"/>
        <end position="60"/>
    </location>
</feature>
<evidence type="ECO:0000256" key="2">
    <source>
        <dbReference type="ARBA" id="ARBA00023015"/>
    </source>
</evidence>
<dbReference type="OrthoDB" id="9785745at2"/>
<evidence type="ECO:0000259" key="5">
    <source>
        <dbReference type="PROSITE" id="PS50931"/>
    </source>
</evidence>
<organism evidence="6 7">
    <name type="scientific">Noviherbaspirillum denitrificans</name>
    <dbReference type="NCBI Taxonomy" id="1968433"/>
    <lineage>
        <taxon>Bacteria</taxon>
        <taxon>Pseudomonadati</taxon>
        <taxon>Pseudomonadota</taxon>
        <taxon>Betaproteobacteria</taxon>
        <taxon>Burkholderiales</taxon>
        <taxon>Oxalobacteraceae</taxon>
        <taxon>Noviherbaspirillum</taxon>
    </lineage>
</organism>
<dbReference type="Pfam" id="PF03466">
    <property type="entry name" value="LysR_substrate"/>
    <property type="match status" value="1"/>
</dbReference>
<dbReference type="SUPFAM" id="SSF53850">
    <property type="entry name" value="Periplasmic binding protein-like II"/>
    <property type="match status" value="1"/>
</dbReference>
<keyword evidence="2" id="KW-0805">Transcription regulation</keyword>
<evidence type="ECO:0000313" key="6">
    <source>
        <dbReference type="EMBL" id="OWW18231.1"/>
    </source>
</evidence>